<organism evidence="2 3">
    <name type="scientific">Clohesyomyces aquaticus</name>
    <dbReference type="NCBI Taxonomy" id="1231657"/>
    <lineage>
        <taxon>Eukaryota</taxon>
        <taxon>Fungi</taxon>
        <taxon>Dikarya</taxon>
        <taxon>Ascomycota</taxon>
        <taxon>Pezizomycotina</taxon>
        <taxon>Dothideomycetes</taxon>
        <taxon>Pleosporomycetidae</taxon>
        <taxon>Pleosporales</taxon>
        <taxon>Lindgomycetaceae</taxon>
        <taxon>Clohesyomyces</taxon>
    </lineage>
</organism>
<protein>
    <submittedName>
        <fullName evidence="2">Uncharacterized protein</fullName>
    </submittedName>
</protein>
<proteinExistence type="predicted"/>
<keyword evidence="1" id="KW-0472">Membrane</keyword>
<comment type="caution">
    <text evidence="2">The sequence shown here is derived from an EMBL/GenBank/DDBJ whole genome shotgun (WGS) entry which is preliminary data.</text>
</comment>
<sequence>MTAKPSPSLSPMYTDSSDGPFITIHDVLQQYSLPYGIFGIISHILIYYTLVVLGLGNRPFVPWKPLKHSKINYFLGILSSTICVPVAVLTIYRVHELWCLVCIAVSQALTSFTLSLVTLHQRTDYTEKISR</sequence>
<reference evidence="2 3" key="1">
    <citation type="submission" date="2016-07" db="EMBL/GenBank/DDBJ databases">
        <title>Pervasive Adenine N6-methylation of Active Genes in Fungi.</title>
        <authorList>
            <consortium name="DOE Joint Genome Institute"/>
            <person name="Mondo S.J."/>
            <person name="Dannebaum R.O."/>
            <person name="Kuo R.C."/>
            <person name="Labutti K."/>
            <person name="Haridas S."/>
            <person name="Kuo A."/>
            <person name="Salamov A."/>
            <person name="Ahrendt S.R."/>
            <person name="Lipzen A."/>
            <person name="Sullivan W."/>
            <person name="Andreopoulos W.B."/>
            <person name="Clum A."/>
            <person name="Lindquist E."/>
            <person name="Daum C."/>
            <person name="Ramamoorthy G.K."/>
            <person name="Gryganskyi A."/>
            <person name="Culley D."/>
            <person name="Magnuson J.K."/>
            <person name="James T.Y."/>
            <person name="O'Malley M.A."/>
            <person name="Stajich J.E."/>
            <person name="Spatafora J.W."/>
            <person name="Visel A."/>
            <person name="Grigoriev I.V."/>
        </authorList>
    </citation>
    <scope>NUCLEOTIDE SEQUENCE [LARGE SCALE GENOMIC DNA]</scope>
    <source>
        <strain evidence="2 3">CBS 115471</strain>
    </source>
</reference>
<evidence type="ECO:0000313" key="3">
    <source>
        <dbReference type="Proteomes" id="UP000193144"/>
    </source>
</evidence>
<feature type="transmembrane region" description="Helical" evidence="1">
    <location>
        <begin position="33"/>
        <end position="53"/>
    </location>
</feature>
<keyword evidence="1" id="KW-0812">Transmembrane</keyword>
<accession>A0A1Y1ZVX0</accession>
<feature type="transmembrane region" description="Helical" evidence="1">
    <location>
        <begin position="73"/>
        <end position="92"/>
    </location>
</feature>
<name>A0A1Y1ZVX0_9PLEO</name>
<gene>
    <name evidence="2" type="ORF">BCR34DRAFT_560378</name>
</gene>
<keyword evidence="1" id="KW-1133">Transmembrane helix</keyword>
<evidence type="ECO:0000313" key="2">
    <source>
        <dbReference type="EMBL" id="ORY14413.1"/>
    </source>
</evidence>
<keyword evidence="3" id="KW-1185">Reference proteome</keyword>
<dbReference type="EMBL" id="MCFA01000033">
    <property type="protein sequence ID" value="ORY14413.1"/>
    <property type="molecule type" value="Genomic_DNA"/>
</dbReference>
<evidence type="ECO:0000256" key="1">
    <source>
        <dbReference type="SAM" id="Phobius"/>
    </source>
</evidence>
<dbReference type="Proteomes" id="UP000193144">
    <property type="component" value="Unassembled WGS sequence"/>
</dbReference>
<dbReference type="OrthoDB" id="3937007at2759"/>
<feature type="transmembrane region" description="Helical" evidence="1">
    <location>
        <begin position="98"/>
        <end position="119"/>
    </location>
</feature>
<dbReference type="AlphaFoldDB" id="A0A1Y1ZVX0"/>